<name>A0A3P5WWV2_9RHOB</name>
<organism evidence="2 3">
    <name type="scientific">Pseudogemmobacter humi</name>
    <dbReference type="NCBI Taxonomy" id="2483812"/>
    <lineage>
        <taxon>Bacteria</taxon>
        <taxon>Pseudomonadati</taxon>
        <taxon>Pseudomonadota</taxon>
        <taxon>Alphaproteobacteria</taxon>
        <taxon>Rhodobacterales</taxon>
        <taxon>Paracoccaceae</taxon>
        <taxon>Pseudogemmobacter</taxon>
    </lineage>
</organism>
<dbReference type="InterPro" id="IPR036291">
    <property type="entry name" value="NAD(P)-bd_dom_sf"/>
</dbReference>
<evidence type="ECO:0000313" key="2">
    <source>
        <dbReference type="EMBL" id="VDC23531.1"/>
    </source>
</evidence>
<dbReference type="RefSeq" id="WP_124085505.1">
    <property type="nucleotide sequence ID" value="NZ_UXAW01000048.1"/>
</dbReference>
<feature type="domain" description="NAD-dependent epimerase/dehydratase" evidence="1">
    <location>
        <begin position="60"/>
        <end position="137"/>
    </location>
</feature>
<dbReference type="Gene3D" id="3.40.50.720">
    <property type="entry name" value="NAD(P)-binding Rossmann-like Domain"/>
    <property type="match status" value="1"/>
</dbReference>
<evidence type="ECO:0000313" key="3">
    <source>
        <dbReference type="Proteomes" id="UP000277498"/>
    </source>
</evidence>
<gene>
    <name evidence="2" type="ORF">XINFAN_01091</name>
</gene>
<evidence type="ECO:0000259" key="1">
    <source>
        <dbReference type="Pfam" id="PF01370"/>
    </source>
</evidence>
<sequence>MLRRIWRAAPPPGLAPLWAGRGPEPDLTWDILTGPAPSWPPGAVLLHLAGSTGRTDPALNTALVPPLLAACRANAVRHLLFASTAAVYAPGARPARETDPAAPANAYGRAKAEAESLLAEAAPGLTVLRIGNVAGADALLGPRPDEGAIRLDPVPGSETGPLRSWIGPVSLARCLAALILRADDLPAVLNVAAAPPLGMADLLRASDRAWSWGPVNPAVVPAAVLDTTRLNAIAPPPPASPGGIMAELAALKDLPA</sequence>
<keyword evidence="3" id="KW-1185">Reference proteome</keyword>
<proteinExistence type="predicted"/>
<dbReference type="Proteomes" id="UP000277498">
    <property type="component" value="Unassembled WGS sequence"/>
</dbReference>
<dbReference type="OrthoDB" id="7687386at2"/>
<dbReference type="EMBL" id="UXAW01000048">
    <property type="protein sequence ID" value="VDC23531.1"/>
    <property type="molecule type" value="Genomic_DNA"/>
</dbReference>
<dbReference type="AlphaFoldDB" id="A0A3P5WWV2"/>
<reference evidence="2 3" key="1">
    <citation type="submission" date="2018-11" db="EMBL/GenBank/DDBJ databases">
        <authorList>
            <person name="Criscuolo A."/>
        </authorList>
    </citation>
    <scope>NUCLEOTIDE SEQUENCE [LARGE SCALE GENOMIC DNA]</scope>
    <source>
        <strain evidence="2">ACIP111625</strain>
    </source>
</reference>
<dbReference type="SUPFAM" id="SSF51735">
    <property type="entry name" value="NAD(P)-binding Rossmann-fold domains"/>
    <property type="match status" value="1"/>
</dbReference>
<protein>
    <submittedName>
        <fullName evidence="2">NAD dependent epimerase/dehydratase family protein</fullName>
    </submittedName>
</protein>
<dbReference type="InterPro" id="IPR001509">
    <property type="entry name" value="Epimerase_deHydtase"/>
</dbReference>
<accession>A0A3P5WWV2</accession>
<dbReference type="Pfam" id="PF01370">
    <property type="entry name" value="Epimerase"/>
    <property type="match status" value="1"/>
</dbReference>